<comment type="similarity">
    <text evidence="2">Belongs to the SAM hydrolase / SAM-dependent halogenase family.</text>
</comment>
<evidence type="ECO:0000256" key="1">
    <source>
        <dbReference type="ARBA" id="ARBA00022691"/>
    </source>
</evidence>
<dbReference type="InterPro" id="IPR046469">
    <property type="entry name" value="SAM_HAT_N"/>
</dbReference>
<evidence type="ECO:0000313" key="6">
    <source>
        <dbReference type="Proteomes" id="UP000334019"/>
    </source>
</evidence>
<dbReference type="PANTHER" id="PTHR35092">
    <property type="entry name" value="CHLORINASE MJ1651"/>
    <property type="match status" value="1"/>
</dbReference>
<dbReference type="SUPFAM" id="SSF102522">
    <property type="entry name" value="Bacterial fluorinating enzyme, N-terminal domain"/>
    <property type="match status" value="1"/>
</dbReference>
<dbReference type="InterPro" id="IPR002747">
    <property type="entry name" value="SAM_OH_AdoTrfase"/>
</dbReference>
<dbReference type="KEGG" id="atq:GH723_00915"/>
<sequence>MPLRYQTVSFLSDYGTADEFVGVVHSVIRSLAPDVRVIDVTHEVPPFDTRAGGLTLARAAQYLAPGVVVAVVDPGVGTDRRAVAVEVGDGASVLVGPDNGLLAPAVAMVGGATRAVELTNREYHLVAPGPTFDGRDVFAPVAAHLCNGVPLTELGTPIDPATLLPSMIPLTREEDGGLEAEALWVDRFGNVQLNVDPDELAPYGDPVRVVAGGRSRVARRIEAFGELGVNELGLLVDSYGLIALVADRSSAADALSIGESDAVRLELIDDDDTGGATVPVQLRPRNDQ</sequence>
<organism evidence="5 6">
    <name type="scientific">Actinomarinicola tropica</name>
    <dbReference type="NCBI Taxonomy" id="2789776"/>
    <lineage>
        <taxon>Bacteria</taxon>
        <taxon>Bacillati</taxon>
        <taxon>Actinomycetota</taxon>
        <taxon>Acidimicrobiia</taxon>
        <taxon>Acidimicrobiales</taxon>
        <taxon>Iamiaceae</taxon>
        <taxon>Actinomarinicola</taxon>
    </lineage>
</organism>
<evidence type="ECO:0000313" key="5">
    <source>
        <dbReference type="EMBL" id="QGG93784.1"/>
    </source>
</evidence>
<name>A0A5Q2RDL1_9ACTN</name>
<keyword evidence="6" id="KW-1185">Reference proteome</keyword>
<accession>A0A5Q2RDL1</accession>
<protein>
    <recommendedName>
        <fullName evidence="7">SAM-dependent chlorinase/fluorinase</fullName>
    </recommendedName>
</protein>
<evidence type="ECO:0000256" key="2">
    <source>
        <dbReference type="ARBA" id="ARBA00024035"/>
    </source>
</evidence>
<dbReference type="Gene3D" id="3.40.50.10790">
    <property type="entry name" value="S-adenosyl-l-methionine hydroxide adenosyltransferase, N-terminal"/>
    <property type="match status" value="1"/>
</dbReference>
<dbReference type="AlphaFoldDB" id="A0A5Q2RDL1"/>
<dbReference type="InterPro" id="IPR023227">
    <property type="entry name" value="SAM_OH_AdoTrfase_C_sf"/>
</dbReference>
<evidence type="ECO:0000259" key="4">
    <source>
        <dbReference type="Pfam" id="PF20257"/>
    </source>
</evidence>
<dbReference type="RefSeq" id="WP_153757890.1">
    <property type="nucleotide sequence ID" value="NZ_CP045851.1"/>
</dbReference>
<dbReference type="PIRSF" id="PIRSF006779">
    <property type="entry name" value="UCP006779"/>
    <property type="match status" value="1"/>
</dbReference>
<gene>
    <name evidence="5" type="ORF">GH723_00915</name>
</gene>
<proteinExistence type="inferred from homology"/>
<dbReference type="InterPro" id="IPR046470">
    <property type="entry name" value="SAM_HAT_C"/>
</dbReference>
<evidence type="ECO:0008006" key="7">
    <source>
        <dbReference type="Google" id="ProtNLM"/>
    </source>
</evidence>
<dbReference type="InterPro" id="IPR023228">
    <property type="entry name" value="SAM_OH_AdoTrfase_N_sf"/>
</dbReference>
<dbReference type="Gene3D" id="2.40.30.90">
    <property type="entry name" value="Bacterial fluorinating enzyme like"/>
    <property type="match status" value="1"/>
</dbReference>
<feature type="domain" description="S-adenosyl-l-methionine hydroxide adenosyltransferase C-terminal" evidence="4">
    <location>
        <begin position="182"/>
        <end position="264"/>
    </location>
</feature>
<dbReference type="Proteomes" id="UP000334019">
    <property type="component" value="Chromosome"/>
</dbReference>
<dbReference type="EMBL" id="CP045851">
    <property type="protein sequence ID" value="QGG93784.1"/>
    <property type="molecule type" value="Genomic_DNA"/>
</dbReference>
<dbReference type="Pfam" id="PF01887">
    <property type="entry name" value="SAM_HAT_N"/>
    <property type="match status" value="1"/>
</dbReference>
<feature type="domain" description="S-adenosyl-l-methionine hydroxide adenosyltransferase N-terminal" evidence="3">
    <location>
        <begin position="8"/>
        <end position="155"/>
    </location>
</feature>
<reference evidence="5 6" key="1">
    <citation type="submission" date="2019-11" db="EMBL/GenBank/DDBJ databases">
        <authorList>
            <person name="He Y."/>
        </authorList>
    </citation>
    <scope>NUCLEOTIDE SEQUENCE [LARGE SCALE GENOMIC DNA]</scope>
    <source>
        <strain evidence="5 6">SCSIO 58843</strain>
    </source>
</reference>
<dbReference type="Pfam" id="PF20257">
    <property type="entry name" value="SAM_HAT_C"/>
    <property type="match status" value="1"/>
</dbReference>
<evidence type="ECO:0000259" key="3">
    <source>
        <dbReference type="Pfam" id="PF01887"/>
    </source>
</evidence>
<dbReference type="PANTHER" id="PTHR35092:SF1">
    <property type="entry name" value="CHLORINASE MJ1651"/>
    <property type="match status" value="1"/>
</dbReference>
<keyword evidence="1" id="KW-0949">S-adenosyl-L-methionine</keyword>
<dbReference type="SUPFAM" id="SSF101852">
    <property type="entry name" value="Bacterial fluorinating enzyme, C-terminal domain"/>
    <property type="match status" value="1"/>
</dbReference>